<protein>
    <submittedName>
        <fullName evidence="2">Uncharacterized protein</fullName>
    </submittedName>
</protein>
<organism evidence="2 3">
    <name type="scientific">Legionella beliardensis</name>
    <dbReference type="NCBI Taxonomy" id="91822"/>
    <lineage>
        <taxon>Bacteria</taxon>
        <taxon>Pseudomonadati</taxon>
        <taxon>Pseudomonadota</taxon>
        <taxon>Gammaproteobacteria</taxon>
        <taxon>Legionellales</taxon>
        <taxon>Legionellaceae</taxon>
        <taxon>Legionella</taxon>
    </lineage>
</organism>
<dbReference type="RefSeq" id="WP_115302174.1">
    <property type="nucleotide sequence ID" value="NZ_CAAAHO010000001.1"/>
</dbReference>
<evidence type="ECO:0000256" key="1">
    <source>
        <dbReference type="SAM" id="Coils"/>
    </source>
</evidence>
<dbReference type="EMBL" id="UGNV01000001">
    <property type="protein sequence ID" value="STX28425.1"/>
    <property type="molecule type" value="Genomic_DNA"/>
</dbReference>
<evidence type="ECO:0000313" key="3">
    <source>
        <dbReference type="Proteomes" id="UP000254968"/>
    </source>
</evidence>
<evidence type="ECO:0000313" key="2">
    <source>
        <dbReference type="EMBL" id="STX28425.1"/>
    </source>
</evidence>
<proteinExistence type="predicted"/>
<sequence>MHLFFIDNFCSIDSKVIVEKFQMNNWPKWQGIILFENEILPCDLYCFLYAKFGPPNGIHSIIRDDDSDSLIHWDWTLNSNEGWIQFLGMNFRTEVHFYGDWDVSKIDKYQLIKSIKDDLKNYARKLSDIKKNMLESWDQYINPYYQIKQAINQLRSELDKLELDPNNKSAKISNDWICDSGFAENYKEISQKFSLGIGLSYSLRLIIPVLAESFINFLIFILCIPEIKENNRLLENYIRSNIDIKIQLLHINCKGFASPVNWKSHECKNYNSLINIRNDLLHGNVNLKRLKINKVFFNKKVPIFTEYESLWQKTLGVNFDTCGFHEIDKEFKIVNDFIKYVLSCLNSQVREHVECIMDSPKFGINKNNASFGILFPNHIVDFSTPLIIYNKDRIL</sequence>
<keyword evidence="1" id="KW-0175">Coiled coil</keyword>
<name>A0A378I180_9GAMM</name>
<gene>
    <name evidence="2" type="ORF">NCTC13315_00955</name>
</gene>
<reference evidence="2 3" key="1">
    <citation type="submission" date="2018-06" db="EMBL/GenBank/DDBJ databases">
        <authorList>
            <consortium name="Pathogen Informatics"/>
            <person name="Doyle S."/>
        </authorList>
    </citation>
    <scope>NUCLEOTIDE SEQUENCE [LARGE SCALE GENOMIC DNA]</scope>
    <source>
        <strain evidence="2 3">NCTC13315</strain>
    </source>
</reference>
<dbReference type="AlphaFoldDB" id="A0A378I180"/>
<dbReference type="OrthoDB" id="1491436at2"/>
<feature type="coiled-coil region" evidence="1">
    <location>
        <begin position="112"/>
        <end position="164"/>
    </location>
</feature>
<accession>A0A378I180</accession>
<keyword evidence="3" id="KW-1185">Reference proteome</keyword>
<dbReference type="Proteomes" id="UP000254968">
    <property type="component" value="Unassembled WGS sequence"/>
</dbReference>